<evidence type="ECO:0000313" key="6">
    <source>
        <dbReference type="EMBL" id="KAF6212483.1"/>
    </source>
</evidence>
<dbReference type="Pfam" id="PF00631">
    <property type="entry name" value="G-gamma"/>
    <property type="match status" value="1"/>
</dbReference>
<evidence type="ECO:0000256" key="1">
    <source>
        <dbReference type="ARBA" id="ARBA00022614"/>
    </source>
</evidence>
<dbReference type="SUPFAM" id="SSF52058">
    <property type="entry name" value="L domain-like"/>
    <property type="match status" value="1"/>
</dbReference>
<dbReference type="InterPro" id="IPR003591">
    <property type="entry name" value="Leu-rich_rpt_typical-subtyp"/>
</dbReference>
<dbReference type="GO" id="GO:0007186">
    <property type="term" value="P:G protein-coupled receptor signaling pathway"/>
    <property type="evidence" value="ECO:0007669"/>
    <property type="project" value="InterPro"/>
</dbReference>
<evidence type="ECO:0000256" key="2">
    <source>
        <dbReference type="ARBA" id="ARBA00022729"/>
    </source>
</evidence>
<comment type="caution">
    <text evidence="6">The sequence shown here is derived from an EMBL/GenBank/DDBJ whole genome shotgun (WGS) entry which is preliminary data.</text>
</comment>
<keyword evidence="4" id="KW-1133">Transmembrane helix</keyword>
<dbReference type="SMART" id="SM01224">
    <property type="entry name" value="G_gamma"/>
    <property type="match status" value="1"/>
</dbReference>
<dbReference type="InterPro" id="IPR032675">
    <property type="entry name" value="LRR_dom_sf"/>
</dbReference>
<dbReference type="SMART" id="SM00224">
    <property type="entry name" value="GGL"/>
    <property type="match status" value="1"/>
</dbReference>
<gene>
    <name evidence="6" type="ORF">GE061_013006</name>
</gene>
<dbReference type="SUPFAM" id="SSF48670">
    <property type="entry name" value="Transducin (heterotrimeric G protein), gamma chain"/>
    <property type="match status" value="1"/>
</dbReference>
<name>A0A8S9XU67_APOLU</name>
<dbReference type="InterPro" id="IPR001611">
    <property type="entry name" value="Leu-rich_rpt"/>
</dbReference>
<evidence type="ECO:0000256" key="4">
    <source>
        <dbReference type="SAM" id="Phobius"/>
    </source>
</evidence>
<keyword evidence="3" id="KW-0677">Repeat</keyword>
<dbReference type="EMBL" id="WIXP02000004">
    <property type="protein sequence ID" value="KAF6212483.1"/>
    <property type="molecule type" value="Genomic_DNA"/>
</dbReference>
<dbReference type="PANTHER" id="PTHR24364">
    <property type="entry name" value="LP06937P"/>
    <property type="match status" value="1"/>
</dbReference>
<dbReference type="PROSITE" id="PS51450">
    <property type="entry name" value="LRR"/>
    <property type="match status" value="1"/>
</dbReference>
<dbReference type="CDD" id="cd00068">
    <property type="entry name" value="GGL"/>
    <property type="match status" value="1"/>
</dbReference>
<sequence length="444" mass="50703">MMISNLQQQRQVTEQLRREAAIRRINVSQAVDDIMKYISDNQQEDCLLPSDRSSTYAYTSLQAMWYSTIIVPCLLSILNIVLVTSWCNKPPFSNCTCGRTNYDNELQYVLNCTNTGFKNVSVLEKIPKETEVLLFVGNDLDSLPWNVFGSENHTNLKVVNLSNNNIREIKGKSFHHVSNVKMLVLNFNKIDIAASRDHPRIFSNFENLMELHLTDAFDDKHPDADFAQDLEAIFTNSSLGKLQKLHLEQNEIAGFDFAPHVFCNLPSVIDLYLGDNELQHVNFKFDCLYHLRYIDFERNKITQLTANDMHLLDALPGRNQNLTIDLTGNPIPCDHINDLFDWFERTKVNIRRKDSLHCVTNASTHHETSRNCAVAQQLRGPSLDGTSGSSTVAFLSIALCISLTLLIYTNREVIRASVYPLWLSLSRNIHYTTIGRQEAQEMDV</sequence>
<keyword evidence="7" id="KW-1185">Reference proteome</keyword>
<dbReference type="GO" id="GO:0016020">
    <property type="term" value="C:membrane"/>
    <property type="evidence" value="ECO:0007669"/>
    <property type="project" value="TreeGrafter"/>
</dbReference>
<feature type="domain" description="G protein gamma" evidence="5">
    <location>
        <begin position="2"/>
        <end position="76"/>
    </location>
</feature>
<feature type="transmembrane region" description="Helical" evidence="4">
    <location>
        <begin position="391"/>
        <end position="408"/>
    </location>
</feature>
<dbReference type="SMART" id="SM00369">
    <property type="entry name" value="LRR_TYP"/>
    <property type="match status" value="4"/>
</dbReference>
<evidence type="ECO:0000256" key="3">
    <source>
        <dbReference type="ARBA" id="ARBA00022737"/>
    </source>
</evidence>
<dbReference type="InterPro" id="IPR015898">
    <property type="entry name" value="G-protein_gamma-like_dom"/>
</dbReference>
<dbReference type="InterPro" id="IPR052286">
    <property type="entry name" value="Wnt_signaling_inhibitor"/>
</dbReference>
<dbReference type="OrthoDB" id="8861968at2759"/>
<accession>A0A8S9XU67</accession>
<dbReference type="Pfam" id="PF13855">
    <property type="entry name" value="LRR_8"/>
    <property type="match status" value="2"/>
</dbReference>
<keyword evidence="4" id="KW-0472">Membrane</keyword>
<evidence type="ECO:0000313" key="7">
    <source>
        <dbReference type="Proteomes" id="UP000466442"/>
    </source>
</evidence>
<dbReference type="InterPro" id="IPR036284">
    <property type="entry name" value="GGL_sf"/>
</dbReference>
<evidence type="ECO:0000259" key="5">
    <source>
        <dbReference type="PROSITE" id="PS50058"/>
    </source>
</evidence>
<dbReference type="Proteomes" id="UP000466442">
    <property type="component" value="Unassembled WGS sequence"/>
</dbReference>
<dbReference type="PANTHER" id="PTHR24364:SF18">
    <property type="entry name" value="LP06937P"/>
    <property type="match status" value="1"/>
</dbReference>
<dbReference type="PROSITE" id="PS50058">
    <property type="entry name" value="G_PROTEIN_GAMMA"/>
    <property type="match status" value="1"/>
</dbReference>
<keyword evidence="2" id="KW-0732">Signal</keyword>
<dbReference type="Gene3D" id="3.80.10.10">
    <property type="entry name" value="Ribonuclease Inhibitor"/>
    <property type="match status" value="1"/>
</dbReference>
<reference evidence="6" key="1">
    <citation type="journal article" date="2021" name="Mol. Ecol. Resour.">
        <title>Apolygus lucorum genome provides insights into omnivorousness and mesophyll feeding.</title>
        <authorList>
            <person name="Liu Y."/>
            <person name="Liu H."/>
            <person name="Wang H."/>
            <person name="Huang T."/>
            <person name="Liu B."/>
            <person name="Yang B."/>
            <person name="Yin L."/>
            <person name="Li B."/>
            <person name="Zhang Y."/>
            <person name="Zhang S."/>
            <person name="Jiang F."/>
            <person name="Zhang X."/>
            <person name="Ren Y."/>
            <person name="Wang B."/>
            <person name="Wang S."/>
            <person name="Lu Y."/>
            <person name="Wu K."/>
            <person name="Fan W."/>
            <person name="Wang G."/>
        </authorList>
    </citation>
    <scope>NUCLEOTIDE SEQUENCE</scope>
    <source>
        <strain evidence="6">12Hb</strain>
    </source>
</reference>
<organism evidence="6 7">
    <name type="scientific">Apolygus lucorum</name>
    <name type="common">Small green plant bug</name>
    <name type="synonym">Lygocoris lucorum</name>
    <dbReference type="NCBI Taxonomy" id="248454"/>
    <lineage>
        <taxon>Eukaryota</taxon>
        <taxon>Metazoa</taxon>
        <taxon>Ecdysozoa</taxon>
        <taxon>Arthropoda</taxon>
        <taxon>Hexapoda</taxon>
        <taxon>Insecta</taxon>
        <taxon>Pterygota</taxon>
        <taxon>Neoptera</taxon>
        <taxon>Paraneoptera</taxon>
        <taxon>Hemiptera</taxon>
        <taxon>Heteroptera</taxon>
        <taxon>Panheteroptera</taxon>
        <taxon>Cimicomorpha</taxon>
        <taxon>Miridae</taxon>
        <taxon>Mirini</taxon>
        <taxon>Apolygus</taxon>
    </lineage>
</organism>
<proteinExistence type="predicted"/>
<dbReference type="AlphaFoldDB" id="A0A8S9XU67"/>
<protein>
    <recommendedName>
        <fullName evidence="5">G protein gamma domain-containing protein</fullName>
    </recommendedName>
</protein>
<dbReference type="Gene3D" id="4.10.260.10">
    <property type="entry name" value="Transducin (heterotrimeric G protein), gamma chain"/>
    <property type="match status" value="1"/>
</dbReference>
<feature type="transmembrane region" description="Helical" evidence="4">
    <location>
        <begin position="63"/>
        <end position="86"/>
    </location>
</feature>
<keyword evidence="1" id="KW-0433">Leucine-rich repeat</keyword>
<keyword evidence="4" id="KW-0812">Transmembrane</keyword>